<evidence type="ECO:0000256" key="1">
    <source>
        <dbReference type="ARBA" id="ARBA00004651"/>
    </source>
</evidence>
<keyword evidence="9" id="KW-1185">Reference proteome</keyword>
<comment type="subcellular location">
    <subcellularLocation>
        <location evidence="1">Cell membrane</location>
        <topology evidence="1">Multi-pass membrane protein</topology>
    </subcellularLocation>
</comment>
<dbReference type="eggNOG" id="COG1563">
    <property type="taxonomic scope" value="Bacteria"/>
</dbReference>
<feature type="transmembrane region" description="Helical" evidence="6">
    <location>
        <begin position="53"/>
        <end position="71"/>
    </location>
</feature>
<dbReference type="STRING" id="580340.Tlie_0476"/>
<dbReference type="KEGG" id="tli:Tlie_0476"/>
<evidence type="ECO:0000256" key="5">
    <source>
        <dbReference type="ARBA" id="ARBA00023136"/>
    </source>
</evidence>
<feature type="domain" description="MrpA C-terminal/MbhD" evidence="7">
    <location>
        <begin position="10"/>
        <end position="75"/>
    </location>
</feature>
<keyword evidence="5 6" id="KW-0472">Membrane</keyword>
<feature type="transmembrane region" description="Helical" evidence="6">
    <location>
        <begin position="29"/>
        <end position="46"/>
    </location>
</feature>
<evidence type="ECO:0000313" key="9">
    <source>
        <dbReference type="Proteomes" id="UP000005868"/>
    </source>
</evidence>
<dbReference type="InterPro" id="IPR025383">
    <property type="entry name" value="MrpA_C/MbhD"/>
</dbReference>
<evidence type="ECO:0000259" key="7">
    <source>
        <dbReference type="Pfam" id="PF13244"/>
    </source>
</evidence>
<gene>
    <name evidence="8" type="ordered locus">Tlie_0476</name>
</gene>
<dbReference type="OrthoDB" id="7875411at2"/>
<reference evidence="8 9" key="2">
    <citation type="journal article" date="2012" name="Stand. Genomic Sci.">
        <title>Genome sequence of the moderately thermophilic, amino-acid-degrading and sulfur-reducing bacterium Thermovirga lienii type strain (Cas60314(T)).</title>
        <authorList>
            <person name="Goker M."/>
            <person name="Saunders E."/>
            <person name="Lapidus A."/>
            <person name="Nolan M."/>
            <person name="Lucas S."/>
            <person name="Hammon N."/>
            <person name="Deshpande S."/>
            <person name="Cheng J.F."/>
            <person name="Han C."/>
            <person name="Tapia R."/>
            <person name="Goodwin L.A."/>
            <person name="Pitluck S."/>
            <person name="Liolios K."/>
            <person name="Mavromatis K."/>
            <person name="Pagani I."/>
            <person name="Ivanova N."/>
            <person name="Mikhailova N."/>
            <person name="Pati A."/>
            <person name="Chen A."/>
            <person name="Palaniappan K."/>
            <person name="Land M."/>
            <person name="Chang Y.J."/>
            <person name="Jeffries C.D."/>
            <person name="Brambilla E.M."/>
            <person name="Rohde M."/>
            <person name="Spring S."/>
            <person name="Detter J.C."/>
            <person name="Woyke T."/>
            <person name="Bristow J."/>
            <person name="Eisen J.A."/>
            <person name="Markowitz V."/>
            <person name="Hugenholtz P."/>
            <person name="Kyrpides N.C."/>
            <person name="Klenk H.P."/>
        </authorList>
    </citation>
    <scope>NUCLEOTIDE SEQUENCE [LARGE SCALE GENOMIC DNA]</scope>
    <source>
        <strain evidence="9">ATCC BAA-1197 / DSM 17291 / Cas60314</strain>
    </source>
</reference>
<protein>
    <recommendedName>
        <fullName evidence="7">MrpA C-terminal/MbhD domain-containing protein</fullName>
    </recommendedName>
</protein>
<name>G7V7X5_THELD</name>
<dbReference type="InterPro" id="IPR042106">
    <property type="entry name" value="Nuo/plastoQ_OxRdtase_6_NuoJ"/>
</dbReference>
<dbReference type="Gene3D" id="1.20.120.1200">
    <property type="entry name" value="NADH-ubiquinone/plastoquinone oxidoreductase chain 6, subunit NuoJ"/>
    <property type="match status" value="1"/>
</dbReference>
<dbReference type="Pfam" id="PF13244">
    <property type="entry name" value="MbhD"/>
    <property type="match status" value="1"/>
</dbReference>
<dbReference type="HOGENOM" id="CLU_173139_2_0_0"/>
<keyword evidence="2" id="KW-1003">Cell membrane</keyword>
<dbReference type="EMBL" id="CP003096">
    <property type="protein sequence ID" value="AER66211.1"/>
    <property type="molecule type" value="Genomic_DNA"/>
</dbReference>
<dbReference type="AlphaFoldDB" id="G7V7X5"/>
<evidence type="ECO:0000256" key="3">
    <source>
        <dbReference type="ARBA" id="ARBA00022692"/>
    </source>
</evidence>
<evidence type="ECO:0000313" key="8">
    <source>
        <dbReference type="EMBL" id="AER66211.1"/>
    </source>
</evidence>
<evidence type="ECO:0000256" key="2">
    <source>
        <dbReference type="ARBA" id="ARBA00022475"/>
    </source>
</evidence>
<reference evidence="9" key="1">
    <citation type="submission" date="2011-10" db="EMBL/GenBank/DDBJ databases">
        <title>The complete genome of chromosome of Thermovirga lienii DSM 17291.</title>
        <authorList>
            <consortium name="US DOE Joint Genome Institute (JGI-PGF)"/>
            <person name="Lucas S."/>
            <person name="Copeland A."/>
            <person name="Lapidus A."/>
            <person name="Glavina del Rio T."/>
            <person name="Dalin E."/>
            <person name="Tice H."/>
            <person name="Bruce D."/>
            <person name="Goodwin L."/>
            <person name="Pitluck S."/>
            <person name="Peters L."/>
            <person name="Mikhailova N."/>
            <person name="Saunders E."/>
            <person name="Kyrpides N."/>
            <person name="Mavromatis K."/>
            <person name="Ivanova N."/>
            <person name="Last F.I."/>
            <person name="Brettin T."/>
            <person name="Detter J.C."/>
            <person name="Han C."/>
            <person name="Larimer F."/>
            <person name="Land M."/>
            <person name="Hauser L."/>
            <person name="Markowitz V."/>
            <person name="Cheng J.-F."/>
            <person name="Hugenholtz P."/>
            <person name="Woyke T."/>
            <person name="Wu D."/>
            <person name="Spring S."/>
            <person name="Schroeder M."/>
            <person name="Brambilla E.-M."/>
            <person name="Klenk H.-P."/>
            <person name="Eisen J.A."/>
        </authorList>
    </citation>
    <scope>NUCLEOTIDE SEQUENCE [LARGE SCALE GENOMIC DNA]</scope>
    <source>
        <strain evidence="9">ATCC BAA-1197 / DSM 17291 / Cas60314</strain>
    </source>
</reference>
<accession>G7V7X5</accession>
<dbReference type="GO" id="GO:0005886">
    <property type="term" value="C:plasma membrane"/>
    <property type="evidence" value="ECO:0007669"/>
    <property type="project" value="UniProtKB-SubCell"/>
</dbReference>
<sequence>MEAFFAFVCVFLALTALVASEASDILSAVISLSVFGVLMAMVFVILQAPDVALTQAVINSGLVTSFFLVAYSQTQKKSLPKQEKDPGDDI</sequence>
<dbReference type="Proteomes" id="UP000005868">
    <property type="component" value="Chromosome"/>
</dbReference>
<keyword evidence="3 6" id="KW-0812">Transmembrane</keyword>
<proteinExistence type="predicted"/>
<evidence type="ECO:0000256" key="6">
    <source>
        <dbReference type="SAM" id="Phobius"/>
    </source>
</evidence>
<keyword evidence="4 6" id="KW-1133">Transmembrane helix</keyword>
<evidence type="ECO:0000256" key="4">
    <source>
        <dbReference type="ARBA" id="ARBA00022989"/>
    </source>
</evidence>
<organism evidence="8 9">
    <name type="scientific">Thermovirga lienii (strain ATCC BAA-1197 / DSM 17291 / Cas60314)</name>
    <dbReference type="NCBI Taxonomy" id="580340"/>
    <lineage>
        <taxon>Bacteria</taxon>
        <taxon>Thermotogati</taxon>
        <taxon>Synergistota</taxon>
        <taxon>Synergistia</taxon>
        <taxon>Synergistales</taxon>
        <taxon>Thermovirgaceae</taxon>
        <taxon>Thermovirga</taxon>
    </lineage>
</organism>